<sequence length="360" mass="39003">MQQRNFLSEFIERSWPLILLTLMLLVICLVVDFTAKDVFGYRSLERTVTEALIRIVLVVGIYIFIGNSGVISFGHIGFVCIGAYGTAMLTANERLKSLNLTGLPDFIRFETYDIATAAMAGGLLSAVVALVIGIALMRLSGIAASIATFAFLAIVQTVYLNWDNVTGGAGSIARIPRYVDIWVALAWVVVTMIAAWWFQRSRFGLSLKASRENEVAAKAAGVNIFRSRLIAFTISGFFCGIAGVLYAHYLGTITPNNFYLAMTFVALSMLVVGGINSLSGAVMGVVVITFVIEVLRQAEKGVDIGEVEYALPSGVQEIALGVIMLLILIFRSGGLTMNREIYWPFKSKTGAATSAMTRAS</sequence>
<name>A0ABV7L4E3_9PROT</name>
<keyword evidence="5 6" id="KW-0472">Membrane</keyword>
<feature type="transmembrane region" description="Helical" evidence="6">
    <location>
        <begin position="142"/>
        <end position="160"/>
    </location>
</feature>
<evidence type="ECO:0000256" key="6">
    <source>
        <dbReference type="SAM" id="Phobius"/>
    </source>
</evidence>
<evidence type="ECO:0000256" key="5">
    <source>
        <dbReference type="ARBA" id="ARBA00023136"/>
    </source>
</evidence>
<evidence type="ECO:0000313" key="7">
    <source>
        <dbReference type="EMBL" id="MFC3229475.1"/>
    </source>
</evidence>
<proteinExistence type="predicted"/>
<feature type="transmembrane region" description="Helical" evidence="6">
    <location>
        <begin position="259"/>
        <end position="292"/>
    </location>
</feature>
<dbReference type="PANTHER" id="PTHR30482:SF10">
    <property type="entry name" value="HIGH-AFFINITY BRANCHED-CHAIN AMINO ACID TRANSPORT PROTEIN BRAE"/>
    <property type="match status" value="1"/>
</dbReference>
<comment type="subcellular location">
    <subcellularLocation>
        <location evidence="1">Cell membrane</location>
        <topology evidence="1">Multi-pass membrane protein</topology>
    </subcellularLocation>
</comment>
<evidence type="ECO:0000256" key="3">
    <source>
        <dbReference type="ARBA" id="ARBA00022692"/>
    </source>
</evidence>
<protein>
    <submittedName>
        <fullName evidence="7">Branched-chain amino acid ABC transporter permease</fullName>
    </submittedName>
</protein>
<comment type="caution">
    <text evidence="7">The sequence shown here is derived from an EMBL/GenBank/DDBJ whole genome shotgun (WGS) entry which is preliminary data.</text>
</comment>
<keyword evidence="3 6" id="KW-0812">Transmembrane</keyword>
<evidence type="ECO:0000256" key="2">
    <source>
        <dbReference type="ARBA" id="ARBA00022475"/>
    </source>
</evidence>
<evidence type="ECO:0000256" key="4">
    <source>
        <dbReference type="ARBA" id="ARBA00022989"/>
    </source>
</evidence>
<reference evidence="8" key="1">
    <citation type="journal article" date="2019" name="Int. J. Syst. Evol. Microbiol.">
        <title>The Global Catalogue of Microorganisms (GCM) 10K type strain sequencing project: providing services to taxonomists for standard genome sequencing and annotation.</title>
        <authorList>
            <consortium name="The Broad Institute Genomics Platform"/>
            <consortium name="The Broad Institute Genome Sequencing Center for Infectious Disease"/>
            <person name="Wu L."/>
            <person name="Ma J."/>
        </authorList>
    </citation>
    <scope>NUCLEOTIDE SEQUENCE [LARGE SCALE GENOMIC DNA]</scope>
    <source>
        <strain evidence="8">KCTC 42964</strain>
    </source>
</reference>
<accession>A0ABV7L4E3</accession>
<keyword evidence="8" id="KW-1185">Reference proteome</keyword>
<keyword evidence="2" id="KW-1003">Cell membrane</keyword>
<organism evidence="7 8">
    <name type="scientific">Marinibaculum pumilum</name>
    <dbReference type="NCBI Taxonomy" id="1766165"/>
    <lineage>
        <taxon>Bacteria</taxon>
        <taxon>Pseudomonadati</taxon>
        <taxon>Pseudomonadota</taxon>
        <taxon>Alphaproteobacteria</taxon>
        <taxon>Rhodospirillales</taxon>
        <taxon>Rhodospirillaceae</taxon>
        <taxon>Marinibaculum</taxon>
    </lineage>
</organism>
<dbReference type="InterPro" id="IPR001851">
    <property type="entry name" value="ABC_transp_permease"/>
</dbReference>
<feature type="transmembrane region" description="Helical" evidence="6">
    <location>
        <begin position="318"/>
        <end position="338"/>
    </location>
</feature>
<gene>
    <name evidence="7" type="ORF">ACFOGJ_19665</name>
</gene>
<keyword evidence="4 6" id="KW-1133">Transmembrane helix</keyword>
<feature type="transmembrane region" description="Helical" evidence="6">
    <location>
        <begin position="181"/>
        <end position="198"/>
    </location>
</feature>
<dbReference type="CDD" id="cd06581">
    <property type="entry name" value="TM_PBP1_LivM_like"/>
    <property type="match status" value="1"/>
</dbReference>
<feature type="transmembrane region" description="Helical" evidence="6">
    <location>
        <begin position="15"/>
        <end position="35"/>
    </location>
</feature>
<dbReference type="Pfam" id="PF02653">
    <property type="entry name" value="BPD_transp_2"/>
    <property type="match status" value="1"/>
</dbReference>
<evidence type="ECO:0000313" key="8">
    <source>
        <dbReference type="Proteomes" id="UP001595528"/>
    </source>
</evidence>
<dbReference type="Proteomes" id="UP001595528">
    <property type="component" value="Unassembled WGS sequence"/>
</dbReference>
<dbReference type="InterPro" id="IPR043428">
    <property type="entry name" value="LivM-like"/>
</dbReference>
<feature type="transmembrane region" description="Helical" evidence="6">
    <location>
        <begin position="229"/>
        <end position="247"/>
    </location>
</feature>
<dbReference type="RefSeq" id="WP_379903722.1">
    <property type="nucleotide sequence ID" value="NZ_JBHRTR010000032.1"/>
</dbReference>
<feature type="transmembrane region" description="Helical" evidence="6">
    <location>
        <begin position="112"/>
        <end position="136"/>
    </location>
</feature>
<evidence type="ECO:0000256" key="1">
    <source>
        <dbReference type="ARBA" id="ARBA00004651"/>
    </source>
</evidence>
<dbReference type="PANTHER" id="PTHR30482">
    <property type="entry name" value="HIGH-AFFINITY BRANCHED-CHAIN AMINO ACID TRANSPORT SYSTEM PERMEASE"/>
    <property type="match status" value="1"/>
</dbReference>
<dbReference type="EMBL" id="JBHRTR010000032">
    <property type="protein sequence ID" value="MFC3229475.1"/>
    <property type="molecule type" value="Genomic_DNA"/>
</dbReference>